<dbReference type="Pfam" id="PF01363">
    <property type="entry name" value="FYVE"/>
    <property type="match status" value="1"/>
</dbReference>
<evidence type="ECO:0000256" key="2">
    <source>
        <dbReference type="ARBA" id="ARBA00022771"/>
    </source>
</evidence>
<dbReference type="Gene3D" id="3.30.40.10">
    <property type="entry name" value="Zinc/RING finger domain, C3HC4 (zinc finger)"/>
    <property type="match status" value="1"/>
</dbReference>
<sequence>MDGLSQSTGLPLLSGPPPPSSSRNAEMSCRKCSKDFNVLLFTRARRCSHCGYAYCHSCTDYQALMPRQPQGQGTSSESLEAASSAPGYDSVNVCAFCIELLQMTAASRGMLRDLPLSKLKKYAAVYNIRIEHAVEKEDVIDAILGARRPNGCLPPANEIYYRKYSVPNRSSPSTLSSPSRTAREIFNSVRNNFTNPPNSNVNNLPSAPPPPPPQHSRPDFARPDLEPGGSAGRSGAAVRPRMQPYSSAPSPPPRNTVTRPHLIILIPHPGTISWRVTTPRYPPQQQNAYRYPSYNGAPRSRSTSVPPGPPPVPQSARPASTTSPPRARSTVPPPSLDELLEMTTSEISSLSISALKTILYQNHVSTGGQQILEKGDLVRKVEVLVEDEKRERQAQEERERLEDEERIRRQHEMMEAFERERAERAREREEREQEESRRDESAEQLQVVREDGHAEGSPMNVDEPASPPRAEEADAVVVESANVNAERAEGDESAPPVPPPSLNLTHLLLPVVCRRNPKSR</sequence>
<dbReference type="InterPro" id="IPR013083">
    <property type="entry name" value="Znf_RING/FYVE/PHD"/>
</dbReference>
<feature type="compositionally biased region" description="Low complexity" evidence="5">
    <location>
        <begin position="191"/>
        <end position="205"/>
    </location>
</feature>
<feature type="region of interest" description="Disordered" evidence="5">
    <location>
        <begin position="418"/>
        <end position="504"/>
    </location>
</feature>
<accession>A0A8H5HTF4</accession>
<dbReference type="InterPro" id="IPR017455">
    <property type="entry name" value="Znf_FYVE-rel"/>
</dbReference>
<feature type="compositionally biased region" description="Low complexity" evidence="5">
    <location>
        <begin position="1"/>
        <end position="13"/>
    </location>
</feature>
<evidence type="ECO:0000256" key="4">
    <source>
        <dbReference type="PROSITE-ProRule" id="PRU00091"/>
    </source>
</evidence>
<dbReference type="InterPro" id="IPR011011">
    <property type="entry name" value="Znf_FYVE_PHD"/>
</dbReference>
<dbReference type="SMART" id="SM00064">
    <property type="entry name" value="FYVE"/>
    <property type="match status" value="1"/>
</dbReference>
<evidence type="ECO:0000256" key="1">
    <source>
        <dbReference type="ARBA" id="ARBA00022723"/>
    </source>
</evidence>
<dbReference type="GO" id="GO:0008270">
    <property type="term" value="F:zinc ion binding"/>
    <property type="evidence" value="ECO:0007669"/>
    <property type="project" value="UniProtKB-KW"/>
</dbReference>
<feature type="region of interest" description="Disordered" evidence="5">
    <location>
        <begin position="190"/>
        <end position="258"/>
    </location>
</feature>
<feature type="compositionally biased region" description="Basic and acidic residues" evidence="5">
    <location>
        <begin position="418"/>
        <end position="441"/>
    </location>
</feature>
<keyword evidence="8" id="KW-1185">Reference proteome</keyword>
<evidence type="ECO:0000313" key="8">
    <source>
        <dbReference type="Proteomes" id="UP000518752"/>
    </source>
</evidence>
<dbReference type="InterPro" id="IPR000306">
    <property type="entry name" value="Znf_FYVE"/>
</dbReference>
<keyword evidence="1" id="KW-0479">Metal-binding</keyword>
<evidence type="ECO:0000256" key="3">
    <source>
        <dbReference type="ARBA" id="ARBA00022833"/>
    </source>
</evidence>
<dbReference type="CDD" id="cd00065">
    <property type="entry name" value="FYVE_like_SF"/>
    <property type="match status" value="1"/>
</dbReference>
<organism evidence="7 8">
    <name type="scientific">Collybiopsis confluens</name>
    <dbReference type="NCBI Taxonomy" id="2823264"/>
    <lineage>
        <taxon>Eukaryota</taxon>
        <taxon>Fungi</taxon>
        <taxon>Dikarya</taxon>
        <taxon>Basidiomycota</taxon>
        <taxon>Agaricomycotina</taxon>
        <taxon>Agaricomycetes</taxon>
        <taxon>Agaricomycetidae</taxon>
        <taxon>Agaricales</taxon>
        <taxon>Marasmiineae</taxon>
        <taxon>Omphalotaceae</taxon>
        <taxon>Collybiopsis</taxon>
    </lineage>
</organism>
<evidence type="ECO:0000256" key="5">
    <source>
        <dbReference type="SAM" id="MobiDB-lite"/>
    </source>
</evidence>
<feature type="region of interest" description="Disordered" evidence="5">
    <location>
        <begin position="1"/>
        <end position="25"/>
    </location>
</feature>
<name>A0A8H5HTF4_9AGAR</name>
<dbReference type="OrthoDB" id="3045089at2759"/>
<protein>
    <recommendedName>
        <fullName evidence="6">FYVE-type domain-containing protein</fullName>
    </recommendedName>
</protein>
<dbReference type="SUPFAM" id="SSF57903">
    <property type="entry name" value="FYVE/PHD zinc finger"/>
    <property type="match status" value="1"/>
</dbReference>
<reference evidence="7 8" key="1">
    <citation type="journal article" date="2020" name="ISME J.">
        <title>Uncovering the hidden diversity of litter-decomposition mechanisms in mushroom-forming fungi.</title>
        <authorList>
            <person name="Floudas D."/>
            <person name="Bentzer J."/>
            <person name="Ahren D."/>
            <person name="Johansson T."/>
            <person name="Persson P."/>
            <person name="Tunlid A."/>
        </authorList>
    </citation>
    <scope>NUCLEOTIDE SEQUENCE [LARGE SCALE GENOMIC DNA]</scope>
    <source>
        <strain evidence="7 8">CBS 406.79</strain>
    </source>
</reference>
<proteinExistence type="predicted"/>
<dbReference type="EMBL" id="JAACJN010000025">
    <property type="protein sequence ID" value="KAF5388946.1"/>
    <property type="molecule type" value="Genomic_DNA"/>
</dbReference>
<comment type="caution">
    <text evidence="7">The sequence shown here is derived from an EMBL/GenBank/DDBJ whole genome shotgun (WGS) entry which is preliminary data.</text>
</comment>
<evidence type="ECO:0000259" key="6">
    <source>
        <dbReference type="PROSITE" id="PS50178"/>
    </source>
</evidence>
<evidence type="ECO:0000313" key="7">
    <source>
        <dbReference type="EMBL" id="KAF5388946.1"/>
    </source>
</evidence>
<keyword evidence="2 4" id="KW-0863">Zinc-finger</keyword>
<feature type="compositionally biased region" description="Pro residues" evidence="5">
    <location>
        <begin position="206"/>
        <end position="215"/>
    </location>
</feature>
<feature type="domain" description="FYVE-type" evidence="6">
    <location>
        <begin position="23"/>
        <end position="102"/>
    </location>
</feature>
<dbReference type="AlphaFoldDB" id="A0A8H5HTF4"/>
<dbReference type="PROSITE" id="PS50178">
    <property type="entry name" value="ZF_FYVE"/>
    <property type="match status" value="1"/>
</dbReference>
<gene>
    <name evidence="7" type="ORF">D9757_005155</name>
</gene>
<dbReference type="Proteomes" id="UP000518752">
    <property type="component" value="Unassembled WGS sequence"/>
</dbReference>
<keyword evidence="3" id="KW-0862">Zinc</keyword>
<feature type="region of interest" description="Disordered" evidence="5">
    <location>
        <begin position="273"/>
        <end position="336"/>
    </location>
</feature>
<feature type="compositionally biased region" description="Low complexity" evidence="5">
    <location>
        <begin position="475"/>
        <end position="485"/>
    </location>
</feature>
<feature type="compositionally biased region" description="Basic and acidic residues" evidence="5">
    <location>
        <begin position="216"/>
        <end position="225"/>
    </location>
</feature>